<dbReference type="PROSITE" id="PS00046">
    <property type="entry name" value="HISTONE_H2A"/>
    <property type="match status" value="1"/>
</dbReference>
<feature type="compositionally biased region" description="Basic residues" evidence="9">
    <location>
        <begin position="12"/>
        <end position="21"/>
    </location>
</feature>
<dbReference type="Pfam" id="PF00125">
    <property type="entry name" value="Histone"/>
    <property type="match status" value="1"/>
</dbReference>
<dbReference type="STRING" id="4829.A0A168NTT9"/>
<comment type="similarity">
    <text evidence="3 8">Belongs to the histone H2A family.</text>
</comment>
<keyword evidence="6 8" id="KW-0539">Nucleus</keyword>
<sequence>MSSSSDQAAHPSSRHARRSKQSRAGLVFPVTRVHQKLRSTDYVPRVSISASLYMASALEYLTSDIIESAGWVTIDREKKTIAPRDLLKAIQDDDTLRALLTTREGALIAGAGWVQPPPILPPPAIDTIPQNDSSLSAAQLFARNASR</sequence>
<dbReference type="GO" id="GO:0003677">
    <property type="term" value="F:DNA binding"/>
    <property type="evidence" value="ECO:0007669"/>
    <property type="project" value="UniProtKB-KW"/>
</dbReference>
<dbReference type="InterPro" id="IPR002119">
    <property type="entry name" value="Histone_H2A"/>
</dbReference>
<comment type="subcellular location">
    <subcellularLocation>
        <location evidence="2">Chromosome</location>
    </subcellularLocation>
    <subcellularLocation>
        <location evidence="1 8">Nucleus</location>
    </subcellularLocation>
</comment>
<dbReference type="PRINTS" id="PR00620">
    <property type="entry name" value="HISTONEH2A"/>
</dbReference>
<feature type="domain" description="Core Histone H2A/H2B/H3" evidence="10">
    <location>
        <begin position="15"/>
        <end position="91"/>
    </location>
</feature>
<feature type="region of interest" description="Disordered" evidence="9">
    <location>
        <begin position="1"/>
        <end position="21"/>
    </location>
</feature>
<dbReference type="EMBL" id="LT553503">
    <property type="protein sequence ID" value="SAM01194.1"/>
    <property type="molecule type" value="Genomic_DNA"/>
</dbReference>
<organism evidence="11">
    <name type="scientific">Absidia glauca</name>
    <name type="common">Pin mould</name>
    <dbReference type="NCBI Taxonomy" id="4829"/>
    <lineage>
        <taxon>Eukaryota</taxon>
        <taxon>Fungi</taxon>
        <taxon>Fungi incertae sedis</taxon>
        <taxon>Mucoromycota</taxon>
        <taxon>Mucoromycotina</taxon>
        <taxon>Mucoromycetes</taxon>
        <taxon>Mucorales</taxon>
        <taxon>Cunninghamellaceae</taxon>
        <taxon>Absidia</taxon>
    </lineage>
</organism>
<evidence type="ECO:0000256" key="4">
    <source>
        <dbReference type="ARBA" id="ARBA00022454"/>
    </source>
</evidence>
<evidence type="ECO:0000256" key="1">
    <source>
        <dbReference type="ARBA" id="ARBA00004123"/>
    </source>
</evidence>
<dbReference type="InterPro" id="IPR007125">
    <property type="entry name" value="H2A/H2B/H3"/>
</dbReference>
<dbReference type="InParanoid" id="A0A168NTT9"/>
<proteinExistence type="inferred from homology"/>
<dbReference type="PANTHER" id="PTHR23430">
    <property type="entry name" value="HISTONE H2A"/>
    <property type="match status" value="1"/>
</dbReference>
<dbReference type="GO" id="GO:0005634">
    <property type="term" value="C:nucleus"/>
    <property type="evidence" value="ECO:0007669"/>
    <property type="project" value="UniProtKB-SubCell"/>
</dbReference>
<evidence type="ECO:0000256" key="9">
    <source>
        <dbReference type="SAM" id="MobiDB-lite"/>
    </source>
</evidence>
<dbReference type="InterPro" id="IPR032458">
    <property type="entry name" value="Histone_H2A_CS"/>
</dbReference>
<evidence type="ECO:0000259" key="10">
    <source>
        <dbReference type="Pfam" id="PF00125"/>
    </source>
</evidence>
<keyword evidence="12" id="KW-1185">Reference proteome</keyword>
<dbReference type="Gene3D" id="1.10.20.10">
    <property type="entry name" value="Histone, subunit A"/>
    <property type="match status" value="1"/>
</dbReference>
<evidence type="ECO:0000256" key="6">
    <source>
        <dbReference type="ARBA" id="ARBA00023242"/>
    </source>
</evidence>
<dbReference type="SMART" id="SM00414">
    <property type="entry name" value="H2A"/>
    <property type="match status" value="1"/>
</dbReference>
<dbReference type="CDD" id="cd00074">
    <property type="entry name" value="HFD_H2A"/>
    <property type="match status" value="1"/>
</dbReference>
<evidence type="ECO:0000256" key="7">
    <source>
        <dbReference type="ARBA" id="ARBA00023269"/>
    </source>
</evidence>
<evidence type="ECO:0000313" key="12">
    <source>
        <dbReference type="Proteomes" id="UP000078561"/>
    </source>
</evidence>
<feature type="compositionally biased region" description="Low complexity" evidence="9">
    <location>
        <begin position="1"/>
        <end position="11"/>
    </location>
</feature>
<evidence type="ECO:0000256" key="2">
    <source>
        <dbReference type="ARBA" id="ARBA00004286"/>
    </source>
</evidence>
<reference evidence="11" key="1">
    <citation type="submission" date="2016-04" db="EMBL/GenBank/DDBJ databases">
        <authorList>
            <person name="Evans L.H."/>
            <person name="Alamgir A."/>
            <person name="Owens N."/>
            <person name="Weber N.D."/>
            <person name="Virtaneva K."/>
            <person name="Barbian K."/>
            <person name="Babar A."/>
            <person name="Rosenke K."/>
        </authorList>
    </citation>
    <scope>NUCLEOTIDE SEQUENCE [LARGE SCALE GENOMIC DNA]</scope>
    <source>
        <strain evidence="11">CBS 101.48</strain>
    </source>
</reference>
<evidence type="ECO:0000256" key="8">
    <source>
        <dbReference type="RuleBase" id="RU003767"/>
    </source>
</evidence>
<accession>A0A168NTT9</accession>
<keyword evidence="5 8" id="KW-0238">DNA-binding</keyword>
<gene>
    <name evidence="11" type="primary">ABSGL_06931.1 scaffold 8678</name>
</gene>
<dbReference type="InterPro" id="IPR009072">
    <property type="entry name" value="Histone-fold"/>
</dbReference>
<dbReference type="GO" id="GO:0000786">
    <property type="term" value="C:nucleosome"/>
    <property type="evidence" value="ECO:0007669"/>
    <property type="project" value="UniProtKB-KW"/>
</dbReference>
<keyword evidence="7 8" id="KW-0544">Nucleosome core</keyword>
<protein>
    <recommendedName>
        <fullName evidence="8">Histone H2A</fullName>
    </recommendedName>
</protein>
<evidence type="ECO:0000256" key="3">
    <source>
        <dbReference type="ARBA" id="ARBA00010691"/>
    </source>
</evidence>
<comment type="subunit">
    <text evidence="8">The nucleosome is a histone octamer containing two molecules each of H2A, H2B, H3 and H4 assembled in one H3-H4 heterotetramer and two H2A-H2B heterodimers. The octamer wraps approximately 147 bp of DNA.</text>
</comment>
<dbReference type="AlphaFoldDB" id="A0A168NTT9"/>
<name>A0A168NTT9_ABSGL</name>
<evidence type="ECO:0000313" key="11">
    <source>
        <dbReference type="EMBL" id="SAM01194.1"/>
    </source>
</evidence>
<keyword evidence="4 8" id="KW-0158">Chromosome</keyword>
<dbReference type="OrthoDB" id="9421954at2759"/>
<dbReference type="Proteomes" id="UP000078561">
    <property type="component" value="Unassembled WGS sequence"/>
</dbReference>
<dbReference type="SUPFAM" id="SSF47113">
    <property type="entry name" value="Histone-fold"/>
    <property type="match status" value="1"/>
</dbReference>
<dbReference type="GO" id="GO:0030527">
    <property type="term" value="F:structural constituent of chromatin"/>
    <property type="evidence" value="ECO:0007669"/>
    <property type="project" value="InterPro"/>
</dbReference>
<evidence type="ECO:0000256" key="5">
    <source>
        <dbReference type="ARBA" id="ARBA00023125"/>
    </source>
</evidence>
<dbReference type="GO" id="GO:0046982">
    <property type="term" value="F:protein heterodimerization activity"/>
    <property type="evidence" value="ECO:0007669"/>
    <property type="project" value="InterPro"/>
</dbReference>